<evidence type="ECO:0000313" key="2">
    <source>
        <dbReference type="Proteomes" id="UP000015106"/>
    </source>
</evidence>
<reference evidence="2" key="1">
    <citation type="journal article" date="2013" name="Nature">
        <title>Draft genome of the wheat A-genome progenitor Triticum urartu.</title>
        <authorList>
            <person name="Ling H.Q."/>
            <person name="Zhao S."/>
            <person name="Liu D."/>
            <person name="Wang J."/>
            <person name="Sun H."/>
            <person name="Zhang C."/>
            <person name="Fan H."/>
            <person name="Li D."/>
            <person name="Dong L."/>
            <person name="Tao Y."/>
            <person name="Gao C."/>
            <person name="Wu H."/>
            <person name="Li Y."/>
            <person name="Cui Y."/>
            <person name="Guo X."/>
            <person name="Zheng S."/>
            <person name="Wang B."/>
            <person name="Yu K."/>
            <person name="Liang Q."/>
            <person name="Yang W."/>
            <person name="Lou X."/>
            <person name="Chen J."/>
            <person name="Feng M."/>
            <person name="Jian J."/>
            <person name="Zhang X."/>
            <person name="Luo G."/>
            <person name="Jiang Y."/>
            <person name="Liu J."/>
            <person name="Wang Z."/>
            <person name="Sha Y."/>
            <person name="Zhang B."/>
            <person name="Wu H."/>
            <person name="Tang D."/>
            <person name="Shen Q."/>
            <person name="Xue P."/>
            <person name="Zou S."/>
            <person name="Wang X."/>
            <person name="Liu X."/>
            <person name="Wang F."/>
            <person name="Yang Y."/>
            <person name="An X."/>
            <person name="Dong Z."/>
            <person name="Zhang K."/>
            <person name="Zhang X."/>
            <person name="Luo M.C."/>
            <person name="Dvorak J."/>
            <person name="Tong Y."/>
            <person name="Wang J."/>
            <person name="Yang H."/>
            <person name="Li Z."/>
            <person name="Wang D."/>
            <person name="Zhang A."/>
            <person name="Wang J."/>
        </authorList>
    </citation>
    <scope>NUCLEOTIDE SEQUENCE</scope>
    <source>
        <strain evidence="2">cv. G1812</strain>
    </source>
</reference>
<protein>
    <submittedName>
        <fullName evidence="1">Uncharacterized protein</fullName>
    </submittedName>
</protein>
<dbReference type="Gramene" id="TuG1812G0700000983.01.T01">
    <property type="protein sequence ID" value="TuG1812G0700000983.01.T01"/>
    <property type="gene ID" value="TuG1812G0700000983.01"/>
</dbReference>
<evidence type="ECO:0000313" key="1">
    <source>
        <dbReference type="EnsemblPlants" id="TuG1812G0700000983.01.T01"/>
    </source>
</evidence>
<dbReference type="AlphaFoldDB" id="A0A8R7V0L4"/>
<reference evidence="1" key="3">
    <citation type="submission" date="2022-06" db="UniProtKB">
        <authorList>
            <consortium name="EnsemblPlants"/>
        </authorList>
    </citation>
    <scope>IDENTIFICATION</scope>
</reference>
<name>A0A8R7V0L4_TRIUA</name>
<proteinExistence type="predicted"/>
<reference evidence="1" key="2">
    <citation type="submission" date="2018-03" db="EMBL/GenBank/DDBJ databases">
        <title>The Triticum urartu genome reveals the dynamic nature of wheat genome evolution.</title>
        <authorList>
            <person name="Ling H."/>
            <person name="Ma B."/>
            <person name="Shi X."/>
            <person name="Liu H."/>
            <person name="Dong L."/>
            <person name="Sun H."/>
            <person name="Cao Y."/>
            <person name="Gao Q."/>
            <person name="Zheng S."/>
            <person name="Li Y."/>
            <person name="Yu Y."/>
            <person name="Du H."/>
            <person name="Qi M."/>
            <person name="Li Y."/>
            <person name="Yu H."/>
            <person name="Cui Y."/>
            <person name="Wang N."/>
            <person name="Chen C."/>
            <person name="Wu H."/>
            <person name="Zhao Y."/>
            <person name="Zhang J."/>
            <person name="Li Y."/>
            <person name="Zhou W."/>
            <person name="Zhang B."/>
            <person name="Hu W."/>
            <person name="Eijk M."/>
            <person name="Tang J."/>
            <person name="Witsenboer H."/>
            <person name="Zhao S."/>
            <person name="Li Z."/>
            <person name="Zhang A."/>
            <person name="Wang D."/>
            <person name="Liang C."/>
        </authorList>
    </citation>
    <scope>NUCLEOTIDE SEQUENCE [LARGE SCALE GENOMIC DNA]</scope>
    <source>
        <strain evidence="1">cv. G1812</strain>
    </source>
</reference>
<sequence>MPSPPTEMAKSMKIGIAESTNLTRTILPVEEIHLAFQPAIFLITCQVGLESQRASTAYQIEASQGKCRGS</sequence>
<organism evidence="1 2">
    <name type="scientific">Triticum urartu</name>
    <name type="common">Red wild einkorn</name>
    <name type="synonym">Crithodium urartu</name>
    <dbReference type="NCBI Taxonomy" id="4572"/>
    <lineage>
        <taxon>Eukaryota</taxon>
        <taxon>Viridiplantae</taxon>
        <taxon>Streptophyta</taxon>
        <taxon>Embryophyta</taxon>
        <taxon>Tracheophyta</taxon>
        <taxon>Spermatophyta</taxon>
        <taxon>Magnoliopsida</taxon>
        <taxon>Liliopsida</taxon>
        <taxon>Poales</taxon>
        <taxon>Poaceae</taxon>
        <taxon>BOP clade</taxon>
        <taxon>Pooideae</taxon>
        <taxon>Triticodae</taxon>
        <taxon>Triticeae</taxon>
        <taxon>Triticinae</taxon>
        <taxon>Triticum</taxon>
    </lineage>
</organism>
<dbReference type="EnsemblPlants" id="TuG1812G0700000983.01.T01">
    <property type="protein sequence ID" value="TuG1812G0700000983.01.T01"/>
    <property type="gene ID" value="TuG1812G0700000983.01"/>
</dbReference>
<keyword evidence="2" id="KW-1185">Reference proteome</keyword>
<accession>A0A8R7V0L4</accession>
<dbReference type="Proteomes" id="UP000015106">
    <property type="component" value="Chromosome 7"/>
</dbReference>